<dbReference type="PROSITE" id="PS00329">
    <property type="entry name" value="HSP70_2"/>
    <property type="match status" value="1"/>
</dbReference>
<evidence type="ECO:0000313" key="6">
    <source>
        <dbReference type="EMBL" id="EGD60288.1"/>
    </source>
</evidence>
<dbReference type="PRINTS" id="PR00301">
    <property type="entry name" value="HEATSHOCK70"/>
</dbReference>
<evidence type="ECO:0000256" key="1">
    <source>
        <dbReference type="ARBA" id="ARBA00007381"/>
    </source>
</evidence>
<dbReference type="AlphaFoldDB" id="F1Z5B0"/>
<dbReference type="FunFam" id="3.30.420.40:FF:000071">
    <property type="entry name" value="Molecular chaperone DnaK"/>
    <property type="match status" value="1"/>
</dbReference>
<evidence type="ECO:0000313" key="7">
    <source>
        <dbReference type="Proteomes" id="UP000004728"/>
    </source>
</evidence>
<dbReference type="HOGENOM" id="CLU_005965_7_0_5"/>
<sequence>MIVGIDLGTTNSAVGVWREGEAQLIPNALGDILTPSAVHVGTDGTVSVGKAALERMALPGTATATSFKRYMGTDRRIRLGKRDYDAEDLSALVLRALCDDVRAATGETPTEAVITVPAYFNDRQRRATRHAGELAGLTVRRLVNEPTAAAIAFGLMDRQEREPFLVFDLGGGTFDVSIVEMFSGIIEVRATAGDNRLGGDDFNHALAAAIRPRLDPEGKLERLTPDRAEALLFQAAERARRTLSESGTADFALTVGDERLSASVSTEEFEEAVAPLLRPLRDPLARALRDSAMPVQELSDIVLVGGATRMPVVRKAITRLFGRFPNSSINPDQAVALGAAMQAGLIARSGELEEIRITDVCPYTLGVDHIARDSNGGMQAGLFSPIIERNTPVPVSRVHTYQTVADNQRKLSFGIYQGEAREVSGNVRLGELSVDIPARPAGEVTCDVRFSYDSSGLLEVDVSVPISGTKANLVIIDEEDRPAAGDLAARRAALAALKVHPREDAANQALLARAERAYEDHLGAWRDMVGKWILGFTGALDSQDPRSIADAALLLAANLDRLDNEAPL</sequence>
<dbReference type="InterPro" id="IPR043129">
    <property type="entry name" value="ATPase_NBD"/>
</dbReference>
<dbReference type="PANTHER" id="PTHR19375">
    <property type="entry name" value="HEAT SHOCK PROTEIN 70KDA"/>
    <property type="match status" value="1"/>
</dbReference>
<dbReference type="SUPFAM" id="SSF53067">
    <property type="entry name" value="Actin-like ATPase domain"/>
    <property type="match status" value="2"/>
</dbReference>
<keyword evidence="7" id="KW-1185">Reference proteome</keyword>
<keyword evidence="3 5" id="KW-0067">ATP-binding</keyword>
<evidence type="ECO:0000256" key="3">
    <source>
        <dbReference type="ARBA" id="ARBA00022840"/>
    </source>
</evidence>
<keyword evidence="6" id="KW-0346">Stress response</keyword>
<dbReference type="Proteomes" id="UP000004728">
    <property type="component" value="Unassembled WGS sequence"/>
</dbReference>
<evidence type="ECO:0000256" key="5">
    <source>
        <dbReference type="RuleBase" id="RU003322"/>
    </source>
</evidence>
<dbReference type="GO" id="GO:0005524">
    <property type="term" value="F:ATP binding"/>
    <property type="evidence" value="ECO:0007669"/>
    <property type="project" value="UniProtKB-KW"/>
</dbReference>
<keyword evidence="4" id="KW-0143">Chaperone</keyword>
<dbReference type="Gene3D" id="3.30.420.40">
    <property type="match status" value="2"/>
</dbReference>
<dbReference type="PROSITE" id="PS01036">
    <property type="entry name" value="HSP70_3"/>
    <property type="match status" value="1"/>
</dbReference>
<dbReference type="InterPro" id="IPR029047">
    <property type="entry name" value="HSP70_peptide-bd_sf"/>
</dbReference>
<comment type="caution">
    <text evidence="6">The sequence shown here is derived from an EMBL/GenBank/DDBJ whole genome shotgun (WGS) entry which is preliminary data.</text>
</comment>
<dbReference type="InterPro" id="IPR018181">
    <property type="entry name" value="Heat_shock_70_CS"/>
</dbReference>
<proteinExistence type="inferred from homology"/>
<dbReference type="eggNOG" id="COG0443">
    <property type="taxonomic scope" value="Bacteria"/>
</dbReference>
<dbReference type="OrthoDB" id="9766019at2"/>
<dbReference type="FunCoup" id="F1Z5B0">
    <property type="interactions" value="43"/>
</dbReference>
<dbReference type="RefSeq" id="WP_008069436.1">
    <property type="nucleotide sequence ID" value="NZ_AQWK01000005.1"/>
</dbReference>
<dbReference type="InParanoid" id="F1Z5B0"/>
<dbReference type="PROSITE" id="PS00297">
    <property type="entry name" value="HSP70_1"/>
    <property type="match status" value="1"/>
</dbReference>
<dbReference type="EMBL" id="AEWJ01000023">
    <property type="protein sequence ID" value="EGD60288.1"/>
    <property type="molecule type" value="Genomic_DNA"/>
</dbReference>
<dbReference type="SUPFAM" id="SSF100920">
    <property type="entry name" value="Heat shock protein 70kD (HSP70), peptide-binding domain"/>
    <property type="match status" value="1"/>
</dbReference>
<dbReference type="STRING" id="983920.Y88_2162"/>
<evidence type="ECO:0000256" key="4">
    <source>
        <dbReference type="ARBA" id="ARBA00023186"/>
    </source>
</evidence>
<comment type="similarity">
    <text evidence="1 5">Belongs to the heat shock protein 70 family.</text>
</comment>
<protein>
    <submittedName>
        <fullName evidence="6">Heat shock protein Hsp70</fullName>
    </submittedName>
</protein>
<accession>F1Z5B0</accession>
<dbReference type="GO" id="GO:0140662">
    <property type="term" value="F:ATP-dependent protein folding chaperone"/>
    <property type="evidence" value="ECO:0007669"/>
    <property type="project" value="InterPro"/>
</dbReference>
<name>F1Z5B0_9SPHN</name>
<dbReference type="Pfam" id="PF00012">
    <property type="entry name" value="HSP70"/>
    <property type="match status" value="2"/>
</dbReference>
<dbReference type="Gene3D" id="2.60.34.10">
    <property type="entry name" value="Substrate Binding Domain Of DNAk, Chain A, domain 1"/>
    <property type="match status" value="1"/>
</dbReference>
<dbReference type="InterPro" id="IPR013126">
    <property type="entry name" value="Hsp_70_fam"/>
</dbReference>
<gene>
    <name evidence="6" type="ORF">Y88_2162</name>
</gene>
<keyword evidence="2 5" id="KW-0547">Nucleotide-binding</keyword>
<evidence type="ECO:0000256" key="2">
    <source>
        <dbReference type="ARBA" id="ARBA00022741"/>
    </source>
</evidence>
<reference evidence="6 7" key="1">
    <citation type="journal article" date="2012" name="J. Bacteriol.">
        <title>Draft Genome Sequence of Novosphingobium nitrogenifigens Y88T.</title>
        <authorList>
            <person name="Strabala T.J."/>
            <person name="Macdonald L."/>
            <person name="Liu V."/>
            <person name="Smit A.M."/>
        </authorList>
    </citation>
    <scope>NUCLEOTIDE SEQUENCE [LARGE SCALE GENOMIC DNA]</scope>
    <source>
        <strain evidence="6 7">DSM 19370</strain>
    </source>
</reference>
<organism evidence="6 7">
    <name type="scientific">Novosphingobium nitrogenifigens DSM 19370</name>
    <dbReference type="NCBI Taxonomy" id="983920"/>
    <lineage>
        <taxon>Bacteria</taxon>
        <taxon>Pseudomonadati</taxon>
        <taxon>Pseudomonadota</taxon>
        <taxon>Alphaproteobacteria</taxon>
        <taxon>Sphingomonadales</taxon>
        <taxon>Sphingomonadaceae</taxon>
        <taxon>Novosphingobium</taxon>
    </lineage>
</organism>
<dbReference type="Gene3D" id="3.90.640.10">
    <property type="entry name" value="Actin, Chain A, domain 4"/>
    <property type="match status" value="1"/>
</dbReference>